<dbReference type="GO" id="GO:0016818">
    <property type="term" value="F:hydrolase activity, acting on acid anhydrides, in phosphorus-containing anhydrides"/>
    <property type="evidence" value="ECO:0007669"/>
    <property type="project" value="InterPro"/>
</dbReference>
<organism evidence="4 5">
    <name type="scientific">Fervidicella metallireducens AeB</name>
    <dbReference type="NCBI Taxonomy" id="1403537"/>
    <lineage>
        <taxon>Bacteria</taxon>
        <taxon>Bacillati</taxon>
        <taxon>Bacillota</taxon>
        <taxon>Clostridia</taxon>
        <taxon>Eubacteriales</taxon>
        <taxon>Clostridiaceae</taxon>
        <taxon>Fervidicella</taxon>
    </lineage>
</organism>
<dbReference type="SMART" id="SM00910">
    <property type="entry name" value="HIRAN"/>
    <property type="match status" value="1"/>
</dbReference>
<gene>
    <name evidence="4" type="ORF">Q428_14885</name>
</gene>
<dbReference type="Gene3D" id="3.30.70.2330">
    <property type="match status" value="1"/>
</dbReference>
<reference evidence="4 5" key="1">
    <citation type="journal article" date="2014" name="Genome Announc.">
        <title>Draft Genome Sequence of Fervidicella metallireducens Strain AeBT, an Iron-Reducing Thermoanaerobe from the Great Artesian Basin.</title>
        <authorList>
            <person name="Patel B.K."/>
        </authorList>
    </citation>
    <scope>NUCLEOTIDE SEQUENCE [LARGE SCALE GENOMIC DNA]</scope>
    <source>
        <strain evidence="4 5">AeB</strain>
    </source>
</reference>
<dbReference type="GO" id="GO:0003676">
    <property type="term" value="F:nucleic acid binding"/>
    <property type="evidence" value="ECO:0007669"/>
    <property type="project" value="InterPro"/>
</dbReference>
<sequence length="233" mass="27638">MSKRNERDYIYLIWKDPKSGRRYIIGELSKNGYYEFSYGHEIDEAMKAGFELLISFDEIDKVYRSDKMFPTFASRLPDKKRRGIEKILSKYGLQEYDEYKLLKRSGARLPIDNLEFIDPILDEKEFKRIFYIAGTRHYLGCEGNDCEKLFGLKKGDEIKLELDLYNEYDPNAIKILDMKNNILGYVPRYYSESMTKLLKEGVKYKCKVYEINKNNNCDECIKVELEVYATNEK</sequence>
<dbReference type="RefSeq" id="WP_035381964.1">
    <property type="nucleotide sequence ID" value="NZ_AZQP01000111.1"/>
</dbReference>
<comment type="caution">
    <text evidence="4">The sequence shown here is derived from an EMBL/GenBank/DDBJ whole genome shotgun (WGS) entry which is preliminary data.</text>
</comment>
<evidence type="ECO:0000313" key="5">
    <source>
        <dbReference type="Proteomes" id="UP000019681"/>
    </source>
</evidence>
<evidence type="ECO:0000256" key="1">
    <source>
        <dbReference type="ARBA" id="ARBA00022723"/>
    </source>
</evidence>
<dbReference type="InterPro" id="IPR014905">
    <property type="entry name" value="HIRAN"/>
</dbReference>
<dbReference type="GO" id="GO:0008270">
    <property type="term" value="F:zinc ion binding"/>
    <property type="evidence" value="ECO:0007669"/>
    <property type="project" value="InterPro"/>
</dbReference>
<evidence type="ECO:0000259" key="3">
    <source>
        <dbReference type="SMART" id="SM00910"/>
    </source>
</evidence>
<dbReference type="OrthoDB" id="46144at2"/>
<keyword evidence="5" id="KW-1185">Reference proteome</keyword>
<feature type="domain" description="HIRAN" evidence="3">
    <location>
        <begin position="127"/>
        <end position="229"/>
    </location>
</feature>
<keyword evidence="2" id="KW-0378">Hydrolase</keyword>
<dbReference type="InterPro" id="IPR017508">
    <property type="entry name" value="HipA_N1"/>
</dbReference>
<protein>
    <submittedName>
        <fullName evidence="4">Hiran domain family</fullName>
    </submittedName>
</protein>
<evidence type="ECO:0000256" key="2">
    <source>
        <dbReference type="ARBA" id="ARBA00022801"/>
    </source>
</evidence>
<proteinExistence type="predicted"/>
<name>A0A017RR96_9CLOT</name>
<dbReference type="EMBL" id="AZQP01000111">
    <property type="protein sequence ID" value="EYE87162.1"/>
    <property type="molecule type" value="Genomic_DNA"/>
</dbReference>
<dbReference type="Pfam" id="PF13657">
    <property type="entry name" value="Couple_hipA"/>
    <property type="match status" value="1"/>
</dbReference>
<dbReference type="AlphaFoldDB" id="A0A017RR96"/>
<dbReference type="Pfam" id="PF08797">
    <property type="entry name" value="HIRAN"/>
    <property type="match status" value="1"/>
</dbReference>
<evidence type="ECO:0000313" key="4">
    <source>
        <dbReference type="EMBL" id="EYE87162.1"/>
    </source>
</evidence>
<keyword evidence="1" id="KW-0479">Metal-binding</keyword>
<dbReference type="STRING" id="1403537.Q428_14885"/>
<accession>A0A017RR96</accession>
<dbReference type="Proteomes" id="UP000019681">
    <property type="component" value="Unassembled WGS sequence"/>
</dbReference>